<evidence type="ECO:0000313" key="1">
    <source>
        <dbReference type="EMBL" id="GGI55595.1"/>
    </source>
</evidence>
<evidence type="ECO:0008006" key="3">
    <source>
        <dbReference type="Google" id="ProtNLM"/>
    </source>
</evidence>
<gene>
    <name evidence="1" type="ORF">GCM10011430_27690</name>
</gene>
<evidence type="ECO:0000313" key="2">
    <source>
        <dbReference type="Proteomes" id="UP000627205"/>
    </source>
</evidence>
<dbReference type="EMBL" id="BMDP01000004">
    <property type="protein sequence ID" value="GGI55595.1"/>
    <property type="molecule type" value="Genomic_DNA"/>
</dbReference>
<name>A0A8J3AYM7_9BURK</name>
<dbReference type="AlphaFoldDB" id="A0A8J3AYM7"/>
<dbReference type="RefSeq" id="WP_188422704.1">
    <property type="nucleotide sequence ID" value="NZ_BMDP01000004.1"/>
</dbReference>
<organism evidence="1 2">
    <name type="scientific">Oxalicibacterium solurbis</name>
    <dbReference type="NCBI Taxonomy" id="69280"/>
    <lineage>
        <taxon>Bacteria</taxon>
        <taxon>Pseudomonadati</taxon>
        <taxon>Pseudomonadota</taxon>
        <taxon>Betaproteobacteria</taxon>
        <taxon>Burkholderiales</taxon>
        <taxon>Oxalobacteraceae</taxon>
        <taxon>Oxalicibacterium</taxon>
    </lineage>
</organism>
<protein>
    <recommendedName>
        <fullName evidence="3">DUF115 domain-containing protein</fullName>
    </recommendedName>
</protein>
<comment type="caution">
    <text evidence="1">The sequence shown here is derived from an EMBL/GenBank/DDBJ whole genome shotgun (WGS) entry which is preliminary data.</text>
</comment>
<dbReference type="Gene3D" id="3.90.1480.10">
    <property type="entry name" value="Alpha-2,3-sialyltransferase"/>
    <property type="match status" value="1"/>
</dbReference>
<proteinExistence type="predicted"/>
<keyword evidence="2" id="KW-1185">Reference proteome</keyword>
<dbReference type="Proteomes" id="UP000627205">
    <property type="component" value="Unassembled WGS sequence"/>
</dbReference>
<accession>A0A8J3AYM7</accession>
<reference evidence="1" key="2">
    <citation type="submission" date="2020-09" db="EMBL/GenBank/DDBJ databases">
        <authorList>
            <person name="Sun Q."/>
            <person name="Sedlacek I."/>
        </authorList>
    </citation>
    <scope>NUCLEOTIDE SEQUENCE</scope>
    <source>
        <strain evidence="1">CCM 7664</strain>
    </source>
</reference>
<reference evidence="1" key="1">
    <citation type="journal article" date="2014" name="Int. J. Syst. Evol. Microbiol.">
        <title>Complete genome sequence of Corynebacterium casei LMG S-19264T (=DSM 44701T), isolated from a smear-ripened cheese.</title>
        <authorList>
            <consortium name="US DOE Joint Genome Institute (JGI-PGF)"/>
            <person name="Walter F."/>
            <person name="Albersmeier A."/>
            <person name="Kalinowski J."/>
            <person name="Ruckert C."/>
        </authorList>
    </citation>
    <scope>NUCLEOTIDE SEQUENCE</scope>
    <source>
        <strain evidence="1">CCM 7664</strain>
    </source>
</reference>
<sequence length="651" mass="73863">MNFSRIACLSDPLQVSRATSEGFFDLVREPIRQGSGIDIGYAPGGRKPHGLLPSFDLEQFRRFASQEESIPLATLWAATYHRMPAAAQDYLFSHIPDDTLLLSCDIPPWLRQQCLARSIPFIDLRHAPLGFGRDLFIAIDASVSTLKLRIAKQQVGEEELRLEAALLAANIRAHRRRLEETSRYNFNLNDCLIIVGQHPDSAALIDSQGRKQTFTEFANELRQLAQGRRVLHLPDFGEDHFTFPTPANVQRAELSELLGTVVPPCLQNSYQILSSDDDVILTGISAGLLQEATWFDKPAHPLSAPFTPMTQGHDSVAAGYAAIRFQDLIAPAFWHQILTPSTTPPRLSRLPLLSRHHARETLDVWGDYEKVLSWERTLPYQFFERSGGGLLRQKMATMEKSPTSFKHTDTYSKTSTPISQLKDSKRGQTAYILGTAPSLNLLDIDTLLKRESFWCNKAYDLEKDGLRFQPKYYFVADRFFFQEAADHVMQVPAEIKFFRNEIYSLAQKSHPEESKKQNIIAFESIQIPGSAMCDDEENFSYDPSVHLYSGWTVVMDAIQFAFYMGYDKVYVGGVDLDYKKQAYFWGGTARNTLPIDTITDRMRQSFLVARKHFERHGRTLAKITPSPNLPLEYIEDPEVLADAGSQKNYFQ</sequence>